<feature type="domain" description="HTH marR-type" evidence="4">
    <location>
        <begin position="6"/>
        <end position="136"/>
    </location>
</feature>
<dbReference type="Gene3D" id="1.10.10.10">
    <property type="entry name" value="Winged helix-like DNA-binding domain superfamily/Winged helix DNA-binding domain"/>
    <property type="match status" value="1"/>
</dbReference>
<evidence type="ECO:0000313" key="6">
    <source>
        <dbReference type="Proteomes" id="UP001548189"/>
    </source>
</evidence>
<gene>
    <name evidence="5" type="ORF">ABVT43_03635</name>
</gene>
<keyword evidence="1" id="KW-0805">Transcription regulation</keyword>
<evidence type="ECO:0000313" key="5">
    <source>
        <dbReference type="EMBL" id="MET1254213.1"/>
    </source>
</evidence>
<proteinExistence type="predicted"/>
<evidence type="ECO:0000256" key="2">
    <source>
        <dbReference type="ARBA" id="ARBA00023125"/>
    </source>
</evidence>
<keyword evidence="6" id="KW-1185">Reference proteome</keyword>
<dbReference type="RefSeq" id="WP_353873769.1">
    <property type="nucleotide sequence ID" value="NZ_JBEVCJ010000003.1"/>
</dbReference>
<keyword evidence="2" id="KW-0238">DNA-binding</keyword>
<evidence type="ECO:0000259" key="4">
    <source>
        <dbReference type="PROSITE" id="PS50995"/>
    </source>
</evidence>
<name>A0ABV2BR46_9GAMM</name>
<dbReference type="InterPro" id="IPR036390">
    <property type="entry name" value="WH_DNA-bd_sf"/>
</dbReference>
<keyword evidence="3" id="KW-0804">Transcription</keyword>
<sequence>MGPVLNDQICFALYSTSNSITQAYRELLHPLRLTYPQFVVMMALWEQDNVSISTLANRIGLSKSTMTPLLKRLQSSGYINRGYKEDDEREKQIQLTESGVAIAQTAKNITQQAFCATGLTCNEAEQLIAMCQKLKSNLTHIE</sequence>
<dbReference type="InterPro" id="IPR000835">
    <property type="entry name" value="HTH_MarR-typ"/>
</dbReference>
<dbReference type="Proteomes" id="UP001548189">
    <property type="component" value="Unassembled WGS sequence"/>
</dbReference>
<comment type="caution">
    <text evidence="5">The sequence shown here is derived from an EMBL/GenBank/DDBJ whole genome shotgun (WGS) entry which is preliminary data.</text>
</comment>
<accession>A0ABV2BR46</accession>
<dbReference type="SMART" id="SM00347">
    <property type="entry name" value="HTH_MARR"/>
    <property type="match status" value="1"/>
</dbReference>
<dbReference type="InterPro" id="IPR036388">
    <property type="entry name" value="WH-like_DNA-bd_sf"/>
</dbReference>
<organism evidence="5 6">
    <name type="scientific">Aliikangiella maris</name>
    <dbReference type="NCBI Taxonomy" id="3162458"/>
    <lineage>
        <taxon>Bacteria</taxon>
        <taxon>Pseudomonadati</taxon>
        <taxon>Pseudomonadota</taxon>
        <taxon>Gammaproteobacteria</taxon>
        <taxon>Oceanospirillales</taxon>
        <taxon>Pleioneaceae</taxon>
        <taxon>Aliikangiella</taxon>
    </lineage>
</organism>
<dbReference type="SUPFAM" id="SSF46785">
    <property type="entry name" value="Winged helix' DNA-binding domain"/>
    <property type="match status" value="1"/>
</dbReference>
<dbReference type="PRINTS" id="PR00598">
    <property type="entry name" value="HTHMARR"/>
</dbReference>
<reference evidence="5 6" key="1">
    <citation type="submission" date="2024-06" db="EMBL/GenBank/DDBJ databases">
        <authorList>
            <person name="Li F."/>
        </authorList>
    </citation>
    <scope>NUCLEOTIDE SEQUENCE [LARGE SCALE GENOMIC DNA]</scope>
    <source>
        <strain evidence="5 6">GXAS 311</strain>
    </source>
</reference>
<dbReference type="PROSITE" id="PS50995">
    <property type="entry name" value="HTH_MARR_2"/>
    <property type="match status" value="1"/>
</dbReference>
<dbReference type="Pfam" id="PF01047">
    <property type="entry name" value="MarR"/>
    <property type="match status" value="1"/>
</dbReference>
<evidence type="ECO:0000256" key="3">
    <source>
        <dbReference type="ARBA" id="ARBA00023163"/>
    </source>
</evidence>
<evidence type="ECO:0000256" key="1">
    <source>
        <dbReference type="ARBA" id="ARBA00023015"/>
    </source>
</evidence>
<dbReference type="PANTHER" id="PTHR42756">
    <property type="entry name" value="TRANSCRIPTIONAL REGULATOR, MARR"/>
    <property type="match status" value="1"/>
</dbReference>
<protein>
    <submittedName>
        <fullName evidence="5">MarR family transcriptional regulator</fullName>
    </submittedName>
</protein>
<dbReference type="EMBL" id="JBEVCJ010000003">
    <property type="protein sequence ID" value="MET1254213.1"/>
    <property type="molecule type" value="Genomic_DNA"/>
</dbReference>
<dbReference type="PANTHER" id="PTHR42756:SF1">
    <property type="entry name" value="TRANSCRIPTIONAL REPRESSOR OF EMRAB OPERON"/>
    <property type="match status" value="1"/>
</dbReference>